<evidence type="ECO:0000256" key="1">
    <source>
        <dbReference type="SAM" id="Phobius"/>
    </source>
</evidence>
<sequence length="346" mass="42925">MELDKHQNDSTSQSNFLSKLNIQGKDHILSDISEDFLMALIYISLFMFTCYILLSMSYYLSVNKKKKDMYDSIGAVYFDQKLIKKSEELKRYAWENWMARLELDWKHFDNSIKSKKEKWLEERVHSWEEWLKQIEDKWEHYNAHMDMSYKFYIFKISSAWNQSHWEQWAKAELKYFIDREWHNWVYQNEQHLNNWITNEWSEWKNHIIAAWLTKNWKLSENAYWEKMAKKKWVKSLFRVVRKNWLKWKERIDREFQQWDEWVVGKQHLYTNNHEWDAWVKWKTDKYALVKEVRKSFVTKWVTEKQWRAWVEERHNLIQQEKYRMGIWGDPQMGRTVPTWGGGPSTV</sequence>
<evidence type="ECO:0000259" key="2">
    <source>
        <dbReference type="Pfam" id="PF12319"/>
    </source>
</evidence>
<keyword evidence="1" id="KW-1133">Transmembrane helix</keyword>
<dbReference type="Pfam" id="PF12319">
    <property type="entry name" value="TryThrA_C"/>
    <property type="match status" value="1"/>
</dbReference>
<keyword evidence="1" id="KW-0472">Membrane</keyword>
<reference evidence="3 4" key="1">
    <citation type="submission" date="2011-08" db="EMBL/GenBank/DDBJ databases">
        <title>The Genome Sequence of Plasmodium vivax India VII.</title>
        <authorList>
            <consortium name="The Broad Institute Genome Sequencing Platform"/>
            <consortium name="The Broad Institute Genome Sequencing Center for Infectious Disease"/>
            <person name="Neafsey D."/>
            <person name="Carlton J."/>
            <person name="Barnwell J."/>
            <person name="Collins W."/>
            <person name="Escalante A."/>
            <person name="Mullikin J."/>
            <person name="Saul A."/>
            <person name="Guigo R."/>
            <person name="Camara F."/>
            <person name="Young S.K."/>
            <person name="Zeng Q."/>
            <person name="Gargeya S."/>
            <person name="Fitzgerald M."/>
            <person name="Haas B."/>
            <person name="Abouelleil A."/>
            <person name="Alvarado L."/>
            <person name="Arachchi H.M."/>
            <person name="Berlin A."/>
            <person name="Brown A."/>
            <person name="Chapman S.B."/>
            <person name="Chen Z."/>
            <person name="Dunbar C."/>
            <person name="Freedman E."/>
            <person name="Gearin G."/>
            <person name="Gellesch M."/>
            <person name="Goldberg J."/>
            <person name="Griggs A."/>
            <person name="Gujja S."/>
            <person name="Heiman D."/>
            <person name="Howarth C."/>
            <person name="Larson L."/>
            <person name="Lui A."/>
            <person name="MacDonald P.J.P."/>
            <person name="Montmayeur A."/>
            <person name="Murphy C."/>
            <person name="Neiman D."/>
            <person name="Pearson M."/>
            <person name="Priest M."/>
            <person name="Roberts A."/>
            <person name="Saif S."/>
            <person name="Shea T."/>
            <person name="Shenoy N."/>
            <person name="Sisk P."/>
            <person name="Stolte C."/>
            <person name="Sykes S."/>
            <person name="Wortman J."/>
            <person name="Nusbaum C."/>
            <person name="Birren B."/>
        </authorList>
    </citation>
    <scope>NUCLEOTIDE SEQUENCE [LARGE SCALE GENOMIC DNA]</scope>
    <source>
        <strain evidence="3 4">India VII</strain>
    </source>
</reference>
<feature type="transmembrane region" description="Helical" evidence="1">
    <location>
        <begin position="36"/>
        <end position="60"/>
    </location>
</feature>
<protein>
    <submittedName>
        <fullName evidence="3">Tryptophan-rich antigen (Pv-fam-a)</fullName>
    </submittedName>
</protein>
<name>A0A0J9SID7_PLAVI</name>
<organism evidence="3 4">
    <name type="scientific">Plasmodium vivax India VII</name>
    <dbReference type="NCBI Taxonomy" id="1077284"/>
    <lineage>
        <taxon>Eukaryota</taxon>
        <taxon>Sar</taxon>
        <taxon>Alveolata</taxon>
        <taxon>Apicomplexa</taxon>
        <taxon>Aconoidasida</taxon>
        <taxon>Haemosporida</taxon>
        <taxon>Plasmodiidae</taxon>
        <taxon>Plasmodium</taxon>
        <taxon>Plasmodium (Plasmodium)</taxon>
    </lineage>
</organism>
<dbReference type="Proteomes" id="UP000053562">
    <property type="component" value="Unassembled WGS sequence"/>
</dbReference>
<feature type="domain" description="Tryptophan/threonine-rich plasmodium antigen C-terminal" evidence="2">
    <location>
        <begin position="93"/>
        <end position="309"/>
    </location>
</feature>
<accession>A0A0J9SID7</accession>
<keyword evidence="1" id="KW-0812">Transmembrane</keyword>
<gene>
    <name evidence="3" type="ORF">PVIIG_04276</name>
</gene>
<dbReference type="EMBL" id="KQ234224">
    <property type="protein sequence ID" value="KMZ81777.1"/>
    <property type="molecule type" value="Genomic_DNA"/>
</dbReference>
<dbReference type="InterPro" id="IPR022089">
    <property type="entry name" value="Plasmodium-antigen_C"/>
</dbReference>
<dbReference type="OrthoDB" id="379338at2759"/>
<evidence type="ECO:0000313" key="3">
    <source>
        <dbReference type="EMBL" id="KMZ81777.1"/>
    </source>
</evidence>
<proteinExistence type="predicted"/>
<dbReference type="AlphaFoldDB" id="A0A0J9SID7"/>
<evidence type="ECO:0000313" key="4">
    <source>
        <dbReference type="Proteomes" id="UP000053562"/>
    </source>
</evidence>